<comment type="caution">
    <text evidence="1">The sequence shown here is derived from an EMBL/GenBank/DDBJ whole genome shotgun (WGS) entry which is preliminary data.</text>
</comment>
<sequence>MAVGGVSSGTIRNFTSFATFVRFPFGQRRRRIPNSLFPICHFHPLPSCLLLPPALSPFFQKTMGNFRTGQFDPNRAYDPNSLAQLSKWRKEFLDGRYGSKQPSPFFHASFTIAQLSPIPVIVGRQMFPGDDGYESEDDEILLPPPPIPPQIDPPPPNVPGCPCSANACWAAASAAERPCHKFDYHPPNVPAVRVQPMHAWAATAAAKKLPPPPIPPQLGPLRQTCR</sequence>
<dbReference type="AlphaFoldDB" id="A0ABD2K116"/>
<evidence type="ECO:0000313" key="2">
    <source>
        <dbReference type="Proteomes" id="UP001620626"/>
    </source>
</evidence>
<dbReference type="EMBL" id="JBICBT010000857">
    <property type="protein sequence ID" value="KAL3096587.1"/>
    <property type="molecule type" value="Genomic_DNA"/>
</dbReference>
<name>A0ABD2K116_9BILA</name>
<gene>
    <name evidence="1" type="ORF">niasHT_026344</name>
</gene>
<protein>
    <submittedName>
        <fullName evidence="1">Uncharacterized protein</fullName>
    </submittedName>
</protein>
<evidence type="ECO:0000313" key="1">
    <source>
        <dbReference type="EMBL" id="KAL3096587.1"/>
    </source>
</evidence>
<organism evidence="1 2">
    <name type="scientific">Heterodera trifolii</name>
    <dbReference type="NCBI Taxonomy" id="157864"/>
    <lineage>
        <taxon>Eukaryota</taxon>
        <taxon>Metazoa</taxon>
        <taxon>Ecdysozoa</taxon>
        <taxon>Nematoda</taxon>
        <taxon>Chromadorea</taxon>
        <taxon>Rhabditida</taxon>
        <taxon>Tylenchina</taxon>
        <taxon>Tylenchomorpha</taxon>
        <taxon>Tylenchoidea</taxon>
        <taxon>Heteroderidae</taxon>
        <taxon>Heteroderinae</taxon>
        <taxon>Heterodera</taxon>
    </lineage>
</organism>
<keyword evidence="2" id="KW-1185">Reference proteome</keyword>
<reference evidence="1 2" key="1">
    <citation type="submission" date="2024-10" db="EMBL/GenBank/DDBJ databases">
        <authorList>
            <person name="Kim D."/>
        </authorList>
    </citation>
    <scope>NUCLEOTIDE SEQUENCE [LARGE SCALE GENOMIC DNA]</scope>
    <source>
        <strain evidence="1">BH-2024</strain>
    </source>
</reference>
<proteinExistence type="predicted"/>
<dbReference type="Proteomes" id="UP001620626">
    <property type="component" value="Unassembled WGS sequence"/>
</dbReference>
<accession>A0ABD2K116</accession>